<name>A0A836C994_9STRA</name>
<organism evidence="1 2">
    <name type="scientific">Tribonema minus</name>
    <dbReference type="NCBI Taxonomy" id="303371"/>
    <lineage>
        <taxon>Eukaryota</taxon>
        <taxon>Sar</taxon>
        <taxon>Stramenopiles</taxon>
        <taxon>Ochrophyta</taxon>
        <taxon>PX clade</taxon>
        <taxon>Xanthophyceae</taxon>
        <taxon>Tribonematales</taxon>
        <taxon>Tribonemataceae</taxon>
        <taxon>Tribonema</taxon>
    </lineage>
</organism>
<gene>
    <name evidence="1" type="ORF">JKP88DRAFT_261586</name>
</gene>
<dbReference type="AlphaFoldDB" id="A0A836C994"/>
<reference evidence="1" key="1">
    <citation type="submission" date="2021-02" db="EMBL/GenBank/DDBJ databases">
        <title>First Annotated Genome of the Yellow-green Alga Tribonema minus.</title>
        <authorList>
            <person name="Mahan K.M."/>
        </authorList>
    </citation>
    <scope>NUCLEOTIDE SEQUENCE</scope>
    <source>
        <strain evidence="1">UTEX B ZZ1240</strain>
    </source>
</reference>
<keyword evidence="2" id="KW-1185">Reference proteome</keyword>
<evidence type="ECO:0000313" key="1">
    <source>
        <dbReference type="EMBL" id="KAG5176573.1"/>
    </source>
</evidence>
<sequence>MKVLGAGTLLWCGVHLFGAEKDQQVIAKLGGGRQGRQAFTLLYYALSAGLYLAQVYLYQRVFTSTPLPATYVWPGHLPKFLESNRENIRLAVAISTSVARYLAVFLTSLATFTRTTPPNSRVVLKHDGFHTRQAQAAQAQDVAAPAPTTAAATAVEVPAWGLGRITRHPINTALVIFALSHLTPSDSATKWQASALFWGPQLLLAIAGTFLQDQRLARDPSGTYKRYLKESSLLPNPFALFNMPSEERAALAKPAAAALAIASAFFAFPKLNRLLYAPTSGWLPLTYMALETIYSSPAAVALLPNKEDVAAAVRPPTKKVEVGGADADPNVAAAVPVRAPAK</sequence>
<comment type="caution">
    <text evidence="1">The sequence shown here is derived from an EMBL/GenBank/DDBJ whole genome shotgun (WGS) entry which is preliminary data.</text>
</comment>
<accession>A0A836C994</accession>
<dbReference type="EMBL" id="JAFCMP010000536">
    <property type="protein sequence ID" value="KAG5176573.1"/>
    <property type="molecule type" value="Genomic_DNA"/>
</dbReference>
<protein>
    <submittedName>
        <fullName evidence="1">Uncharacterized protein</fullName>
    </submittedName>
</protein>
<dbReference type="Proteomes" id="UP000664859">
    <property type="component" value="Unassembled WGS sequence"/>
</dbReference>
<proteinExistence type="predicted"/>
<evidence type="ECO:0000313" key="2">
    <source>
        <dbReference type="Proteomes" id="UP000664859"/>
    </source>
</evidence>